<evidence type="ECO:0000313" key="1">
    <source>
        <dbReference type="EMBL" id="ORY64069.1"/>
    </source>
</evidence>
<dbReference type="InParanoid" id="A0A1Y2DXY4"/>
<gene>
    <name evidence="1" type="ORF">BCR38DRAFT_206066</name>
</gene>
<dbReference type="Proteomes" id="UP000193689">
    <property type="component" value="Unassembled WGS sequence"/>
</dbReference>
<accession>A0A1Y2DXY4</accession>
<proteinExistence type="predicted"/>
<dbReference type="RefSeq" id="XP_040715483.1">
    <property type="nucleotide sequence ID" value="XM_040854125.1"/>
</dbReference>
<sequence length="157" mass="17151">MKYISTEGAHGTSCCILADWIRQGLRHVFAVSRKYLSSQASTNFFLTLTLPNNTARTFGQTSSSCFVQTFRSTTEFCVLTTLLIVPIEFLIPQSASSTAFLGLSVQHPKGRGSIIRCVQSICILQKREGVGAKKILQENKFSRDAKGHNGTSGGELT</sequence>
<organism evidence="1 2">
    <name type="scientific">Pseudomassariella vexata</name>
    <dbReference type="NCBI Taxonomy" id="1141098"/>
    <lineage>
        <taxon>Eukaryota</taxon>
        <taxon>Fungi</taxon>
        <taxon>Dikarya</taxon>
        <taxon>Ascomycota</taxon>
        <taxon>Pezizomycotina</taxon>
        <taxon>Sordariomycetes</taxon>
        <taxon>Xylariomycetidae</taxon>
        <taxon>Amphisphaeriales</taxon>
        <taxon>Pseudomassariaceae</taxon>
        <taxon>Pseudomassariella</taxon>
    </lineage>
</organism>
<dbReference type="GeneID" id="63770337"/>
<reference evidence="1 2" key="1">
    <citation type="submission" date="2016-07" db="EMBL/GenBank/DDBJ databases">
        <title>Pervasive Adenine N6-methylation of Active Genes in Fungi.</title>
        <authorList>
            <consortium name="DOE Joint Genome Institute"/>
            <person name="Mondo S.J."/>
            <person name="Dannebaum R.O."/>
            <person name="Kuo R.C."/>
            <person name="Labutti K."/>
            <person name="Haridas S."/>
            <person name="Kuo A."/>
            <person name="Salamov A."/>
            <person name="Ahrendt S.R."/>
            <person name="Lipzen A."/>
            <person name="Sullivan W."/>
            <person name="Andreopoulos W.B."/>
            <person name="Clum A."/>
            <person name="Lindquist E."/>
            <person name="Daum C."/>
            <person name="Ramamoorthy G.K."/>
            <person name="Gryganskyi A."/>
            <person name="Culley D."/>
            <person name="Magnuson J.K."/>
            <person name="James T.Y."/>
            <person name="O'Malley M.A."/>
            <person name="Stajich J.E."/>
            <person name="Spatafora J.W."/>
            <person name="Visel A."/>
            <person name="Grigoriev I.V."/>
        </authorList>
    </citation>
    <scope>NUCLEOTIDE SEQUENCE [LARGE SCALE GENOMIC DNA]</scope>
    <source>
        <strain evidence="1 2">CBS 129021</strain>
    </source>
</reference>
<keyword evidence="2" id="KW-1185">Reference proteome</keyword>
<dbReference type="EMBL" id="MCFJ01000007">
    <property type="protein sequence ID" value="ORY64069.1"/>
    <property type="molecule type" value="Genomic_DNA"/>
</dbReference>
<dbReference type="AlphaFoldDB" id="A0A1Y2DXY4"/>
<comment type="caution">
    <text evidence="1">The sequence shown here is derived from an EMBL/GenBank/DDBJ whole genome shotgun (WGS) entry which is preliminary data.</text>
</comment>
<name>A0A1Y2DXY4_9PEZI</name>
<protein>
    <submittedName>
        <fullName evidence="1">Uncharacterized protein</fullName>
    </submittedName>
</protein>
<evidence type="ECO:0000313" key="2">
    <source>
        <dbReference type="Proteomes" id="UP000193689"/>
    </source>
</evidence>